<gene>
    <name evidence="14" type="ORF">A3C20_03605</name>
</gene>
<comment type="caution">
    <text evidence="14">The sequence shown here is derived from an EMBL/GenBank/DDBJ whole genome shotgun (WGS) entry which is preliminary data.</text>
</comment>
<feature type="domain" description="Pyruvate kinase barrel" evidence="13">
    <location>
        <begin position="85"/>
        <end position="242"/>
    </location>
</feature>
<feature type="domain" description="Pyruvate kinase barrel" evidence="13">
    <location>
        <begin position="4"/>
        <end position="78"/>
    </location>
</feature>
<evidence type="ECO:0000256" key="2">
    <source>
        <dbReference type="ARBA" id="ARBA00004997"/>
    </source>
</evidence>
<dbReference type="AlphaFoldDB" id="A0A1F6E6V1"/>
<evidence type="ECO:0000256" key="11">
    <source>
        <dbReference type="ARBA" id="ARBA00023152"/>
    </source>
</evidence>
<sequence>MASRAQIVASIGPASGESALLEKMILAGMDVARINFSHGTHESNGGYIQAIREAAKRTGKKVPVVQDLAGPREQAGATHSFDARAAEITEKDLADLAFGISQKVDYIAQSFVGSADDVHALRDAIEKHGARIPIIAKIERQEALDRIIEIIAAADAIMVARGDLGLAVPIEDIPFIERDIIAKTKFANKPVITATQMLLSMKDNPEPTRAEVTDVEYAILLGSDAVMLSEETALGKYPLEAVAEMEKIVARAERAESFAVNLL</sequence>
<evidence type="ECO:0000313" key="14">
    <source>
        <dbReference type="EMBL" id="OGG69398.1"/>
    </source>
</evidence>
<evidence type="ECO:0000256" key="9">
    <source>
        <dbReference type="ARBA" id="ARBA00022840"/>
    </source>
</evidence>
<dbReference type="InterPro" id="IPR015813">
    <property type="entry name" value="Pyrv/PenolPyrv_kinase-like_dom"/>
</dbReference>
<evidence type="ECO:0000256" key="10">
    <source>
        <dbReference type="ARBA" id="ARBA00022842"/>
    </source>
</evidence>
<dbReference type="GO" id="GO:0004743">
    <property type="term" value="F:pyruvate kinase activity"/>
    <property type="evidence" value="ECO:0007669"/>
    <property type="project" value="UniProtKB-EC"/>
</dbReference>
<evidence type="ECO:0000259" key="13">
    <source>
        <dbReference type="Pfam" id="PF00224"/>
    </source>
</evidence>
<evidence type="ECO:0000256" key="5">
    <source>
        <dbReference type="ARBA" id="ARBA00022679"/>
    </source>
</evidence>
<keyword evidence="12" id="KW-0670">Pyruvate</keyword>
<dbReference type="GO" id="GO:0005524">
    <property type="term" value="F:ATP binding"/>
    <property type="evidence" value="ECO:0007669"/>
    <property type="project" value="UniProtKB-KW"/>
</dbReference>
<proteinExistence type="inferred from homology"/>
<evidence type="ECO:0000256" key="8">
    <source>
        <dbReference type="ARBA" id="ARBA00022777"/>
    </source>
</evidence>
<dbReference type="PROSITE" id="PS00110">
    <property type="entry name" value="PYRUVATE_KINASE"/>
    <property type="match status" value="1"/>
</dbReference>
<evidence type="ECO:0000256" key="4">
    <source>
        <dbReference type="ARBA" id="ARBA00012142"/>
    </source>
</evidence>
<dbReference type="GO" id="GO:0030955">
    <property type="term" value="F:potassium ion binding"/>
    <property type="evidence" value="ECO:0007669"/>
    <property type="project" value="InterPro"/>
</dbReference>
<comment type="cofactor">
    <cofactor evidence="1">
        <name>K(+)</name>
        <dbReference type="ChEBI" id="CHEBI:29103"/>
    </cofactor>
</comment>
<dbReference type="Gene3D" id="3.20.20.60">
    <property type="entry name" value="Phosphoenolpyruvate-binding domains"/>
    <property type="match status" value="1"/>
</dbReference>
<dbReference type="EC" id="2.7.1.40" evidence="4"/>
<dbReference type="InterPro" id="IPR040442">
    <property type="entry name" value="Pyrv_kinase-like_dom_sf"/>
</dbReference>
<keyword evidence="11" id="KW-0324">Glycolysis</keyword>
<organism evidence="14 15">
    <name type="scientific">Candidatus Kaiserbacteria bacterium RIFCSPHIGHO2_02_FULL_55_25</name>
    <dbReference type="NCBI Taxonomy" id="1798498"/>
    <lineage>
        <taxon>Bacteria</taxon>
        <taxon>Candidatus Kaiseribacteriota</taxon>
    </lineage>
</organism>
<dbReference type="UniPathway" id="UPA00109">
    <property type="reaction ID" value="UER00188"/>
</dbReference>
<name>A0A1F6E6V1_9BACT</name>
<dbReference type="EMBL" id="MFLL01000013">
    <property type="protein sequence ID" value="OGG69398.1"/>
    <property type="molecule type" value="Genomic_DNA"/>
</dbReference>
<comment type="pathway">
    <text evidence="2">Carbohydrate degradation; glycolysis; pyruvate from D-glyceraldehyde 3-phosphate: step 5/5.</text>
</comment>
<keyword evidence="5" id="KW-0808">Transferase</keyword>
<evidence type="ECO:0000256" key="12">
    <source>
        <dbReference type="ARBA" id="ARBA00023317"/>
    </source>
</evidence>
<accession>A0A1F6E6V1</accession>
<evidence type="ECO:0000313" key="15">
    <source>
        <dbReference type="Proteomes" id="UP000176914"/>
    </source>
</evidence>
<keyword evidence="8" id="KW-0418">Kinase</keyword>
<dbReference type="InterPro" id="IPR015793">
    <property type="entry name" value="Pyrv_Knase_brl"/>
</dbReference>
<dbReference type="Pfam" id="PF00224">
    <property type="entry name" value="PK"/>
    <property type="match status" value="2"/>
</dbReference>
<evidence type="ECO:0000256" key="3">
    <source>
        <dbReference type="ARBA" id="ARBA00008663"/>
    </source>
</evidence>
<dbReference type="InterPro" id="IPR018209">
    <property type="entry name" value="Pyrv_Knase_AS"/>
</dbReference>
<keyword evidence="7" id="KW-0547">Nucleotide-binding</keyword>
<dbReference type="FunFam" id="3.20.20.60:FF:000001">
    <property type="entry name" value="Pyruvate kinase"/>
    <property type="match status" value="1"/>
</dbReference>
<dbReference type="SUPFAM" id="SSF51621">
    <property type="entry name" value="Phosphoenolpyruvate/pyruvate domain"/>
    <property type="match status" value="1"/>
</dbReference>
<comment type="similarity">
    <text evidence="3">Belongs to the pyruvate kinase family.</text>
</comment>
<protein>
    <recommendedName>
        <fullName evidence="4">pyruvate kinase</fullName>
        <ecNumber evidence="4">2.7.1.40</ecNumber>
    </recommendedName>
</protein>
<reference evidence="14 15" key="1">
    <citation type="journal article" date="2016" name="Nat. Commun.">
        <title>Thousands of microbial genomes shed light on interconnected biogeochemical processes in an aquifer system.</title>
        <authorList>
            <person name="Anantharaman K."/>
            <person name="Brown C.T."/>
            <person name="Hug L.A."/>
            <person name="Sharon I."/>
            <person name="Castelle C.J."/>
            <person name="Probst A.J."/>
            <person name="Thomas B.C."/>
            <person name="Singh A."/>
            <person name="Wilkins M.J."/>
            <person name="Karaoz U."/>
            <person name="Brodie E.L."/>
            <person name="Williams K.H."/>
            <person name="Hubbard S.S."/>
            <person name="Banfield J.F."/>
        </authorList>
    </citation>
    <scope>NUCLEOTIDE SEQUENCE [LARGE SCALE GENOMIC DNA]</scope>
</reference>
<evidence type="ECO:0000256" key="7">
    <source>
        <dbReference type="ARBA" id="ARBA00022741"/>
    </source>
</evidence>
<keyword evidence="6" id="KW-0479">Metal-binding</keyword>
<keyword evidence="10" id="KW-0460">Magnesium</keyword>
<dbReference type="GO" id="GO:0016301">
    <property type="term" value="F:kinase activity"/>
    <property type="evidence" value="ECO:0007669"/>
    <property type="project" value="UniProtKB-KW"/>
</dbReference>
<evidence type="ECO:0000256" key="6">
    <source>
        <dbReference type="ARBA" id="ARBA00022723"/>
    </source>
</evidence>
<keyword evidence="9" id="KW-0067">ATP-binding</keyword>
<dbReference type="InterPro" id="IPR001697">
    <property type="entry name" value="Pyr_Knase"/>
</dbReference>
<evidence type="ECO:0000256" key="1">
    <source>
        <dbReference type="ARBA" id="ARBA00001958"/>
    </source>
</evidence>
<dbReference type="Proteomes" id="UP000176914">
    <property type="component" value="Unassembled WGS sequence"/>
</dbReference>
<dbReference type="GO" id="GO:0000287">
    <property type="term" value="F:magnesium ion binding"/>
    <property type="evidence" value="ECO:0007669"/>
    <property type="project" value="InterPro"/>
</dbReference>
<dbReference type="PANTHER" id="PTHR11817">
    <property type="entry name" value="PYRUVATE KINASE"/>
    <property type="match status" value="1"/>
</dbReference>